<dbReference type="SUPFAM" id="SSF50974">
    <property type="entry name" value="Nitrous oxide reductase, N-terminal domain"/>
    <property type="match status" value="1"/>
</dbReference>
<evidence type="ECO:0000256" key="1">
    <source>
        <dbReference type="ARBA" id="ARBA00001935"/>
    </source>
</evidence>
<dbReference type="HOGENOM" id="CLU_714964_0_0_0"/>
<evidence type="ECO:0000313" key="4">
    <source>
        <dbReference type="Proteomes" id="UP000007030"/>
    </source>
</evidence>
<protein>
    <submittedName>
        <fullName evidence="3">Uncharacterized protein</fullName>
    </submittedName>
</protein>
<proteinExistence type="predicted"/>
<gene>
    <name evidence="3" type="ordered locus">Marky_0458</name>
</gene>
<evidence type="ECO:0000256" key="2">
    <source>
        <dbReference type="SAM" id="SignalP"/>
    </source>
</evidence>
<keyword evidence="4" id="KW-1185">Reference proteome</keyword>
<evidence type="ECO:0000313" key="3">
    <source>
        <dbReference type="EMBL" id="AEB11210.1"/>
    </source>
</evidence>
<dbReference type="PANTHER" id="PTHR47197:SF3">
    <property type="entry name" value="DIHYDRO-HEME D1 DEHYDROGENASE"/>
    <property type="match status" value="1"/>
</dbReference>
<dbReference type="InterPro" id="IPR006311">
    <property type="entry name" value="TAT_signal"/>
</dbReference>
<dbReference type="OrthoDB" id="24300at2"/>
<dbReference type="Proteomes" id="UP000007030">
    <property type="component" value="Chromosome"/>
</dbReference>
<reference evidence="3 4" key="1">
    <citation type="journal article" date="2012" name="Stand. Genomic Sci.">
        <title>Complete genome sequence of the aerobic, heterotroph Marinithermus hydrothermalis type strain (T1(T)) from a deep-sea hydrothermal vent chimney.</title>
        <authorList>
            <person name="Copeland A."/>
            <person name="Gu W."/>
            <person name="Yasawong M."/>
            <person name="Lapidus A."/>
            <person name="Lucas S."/>
            <person name="Deshpande S."/>
            <person name="Pagani I."/>
            <person name="Tapia R."/>
            <person name="Cheng J.F."/>
            <person name="Goodwin L.A."/>
            <person name="Pitluck S."/>
            <person name="Liolios K."/>
            <person name="Ivanova N."/>
            <person name="Mavromatis K."/>
            <person name="Mikhailova N."/>
            <person name="Pati A."/>
            <person name="Chen A."/>
            <person name="Palaniappan K."/>
            <person name="Land M."/>
            <person name="Pan C."/>
            <person name="Brambilla E.M."/>
            <person name="Rohde M."/>
            <person name="Tindall B.J."/>
            <person name="Sikorski J."/>
            <person name="Goker M."/>
            <person name="Detter J.C."/>
            <person name="Bristow J."/>
            <person name="Eisen J.A."/>
            <person name="Markowitz V."/>
            <person name="Hugenholtz P."/>
            <person name="Kyrpides N.C."/>
            <person name="Klenk H.P."/>
            <person name="Woyke T."/>
        </authorList>
    </citation>
    <scope>NUCLEOTIDE SEQUENCE [LARGE SCALE GENOMIC DNA]</scope>
    <source>
        <strain evidence="4">DSM 14884 / JCM 11576 / T1</strain>
    </source>
</reference>
<comment type="cofactor">
    <cofactor evidence="1">
        <name>Cu cation</name>
        <dbReference type="ChEBI" id="CHEBI:23378"/>
    </cofactor>
</comment>
<dbReference type="STRING" id="869210.Marky_0458"/>
<dbReference type="PANTHER" id="PTHR47197">
    <property type="entry name" value="PROTEIN NIRF"/>
    <property type="match status" value="1"/>
</dbReference>
<dbReference type="InterPro" id="IPR011045">
    <property type="entry name" value="N2O_reductase_N"/>
</dbReference>
<keyword evidence="2" id="KW-0732">Signal</keyword>
<dbReference type="eggNOG" id="COG3391">
    <property type="taxonomic scope" value="Bacteria"/>
</dbReference>
<dbReference type="InterPro" id="IPR051200">
    <property type="entry name" value="Host-pathogen_enzymatic-act"/>
</dbReference>
<feature type="chain" id="PRO_5003282713" evidence="2">
    <location>
        <begin position="30"/>
        <end position="388"/>
    </location>
</feature>
<sequence length="388" mass="41922">MHPLTPLNRRAFLTLAALSALSRYLPALAAEAARDLIVVSNAGGGGSASLIDPHTLRVLKTIPLEPFAFPATRWHFARDLIWSGLPAEPSRAVRAYWLSSGAQALEVPTGSSQNYTELTPDGRFVIVAARFVDRFLKILADPEAPDFGRVVAAFTTDAGAQPCDITVTPDGNHAFAPDRGRETISVLRLEPFERVARLPLRPLGGTERVEPFMATVSPRGDLLFVENATENSEAILDVRDPERPVEVARLLQTDGLGDGPLTSEFTPDGRFGLVICRNSDELSVVDTATLAVAARVRFPERSRPLTGTFTPAGDRFFVPLPGRDAVAVVRVPAFEVEELIPVGPRPMGVVYLRTPLPARAALDLRHGAALAAGRRFPPDCPDRCCGML</sequence>
<dbReference type="Gene3D" id="2.130.10.10">
    <property type="entry name" value="YVTN repeat-like/Quinoprotein amine dehydrogenase"/>
    <property type="match status" value="2"/>
</dbReference>
<dbReference type="PROSITE" id="PS51318">
    <property type="entry name" value="TAT"/>
    <property type="match status" value="1"/>
</dbReference>
<dbReference type="AlphaFoldDB" id="F2NLV3"/>
<accession>F2NLV3</accession>
<dbReference type="InterPro" id="IPR019405">
    <property type="entry name" value="Lactonase_7-beta_prop"/>
</dbReference>
<dbReference type="InterPro" id="IPR015943">
    <property type="entry name" value="WD40/YVTN_repeat-like_dom_sf"/>
</dbReference>
<dbReference type="Pfam" id="PF10282">
    <property type="entry name" value="Lactonase"/>
    <property type="match status" value="1"/>
</dbReference>
<dbReference type="EMBL" id="CP002630">
    <property type="protein sequence ID" value="AEB11210.1"/>
    <property type="molecule type" value="Genomic_DNA"/>
</dbReference>
<name>F2NLV3_MARHT</name>
<dbReference type="RefSeq" id="WP_013703263.1">
    <property type="nucleotide sequence ID" value="NC_015387.1"/>
</dbReference>
<organism evidence="3 4">
    <name type="scientific">Marinithermus hydrothermalis (strain DSM 14884 / JCM 11576 / T1)</name>
    <dbReference type="NCBI Taxonomy" id="869210"/>
    <lineage>
        <taxon>Bacteria</taxon>
        <taxon>Thermotogati</taxon>
        <taxon>Deinococcota</taxon>
        <taxon>Deinococci</taxon>
        <taxon>Thermales</taxon>
        <taxon>Thermaceae</taxon>
        <taxon>Marinithermus</taxon>
    </lineage>
</organism>
<feature type="signal peptide" evidence="2">
    <location>
        <begin position="1"/>
        <end position="29"/>
    </location>
</feature>
<dbReference type="KEGG" id="mhd:Marky_0458"/>